<keyword evidence="3" id="KW-1185">Reference proteome</keyword>
<name>A0A481W5W1_9CAUD</name>
<keyword evidence="1" id="KW-1133">Transmembrane helix</keyword>
<evidence type="ECO:0000256" key="1">
    <source>
        <dbReference type="SAM" id="Phobius"/>
    </source>
</evidence>
<feature type="transmembrane region" description="Helical" evidence="1">
    <location>
        <begin position="36"/>
        <end position="54"/>
    </location>
</feature>
<gene>
    <name evidence="2" type="ORF">PSA21_119</name>
</gene>
<dbReference type="Proteomes" id="UP000294134">
    <property type="component" value="Segment"/>
</dbReference>
<evidence type="ECO:0000313" key="3">
    <source>
        <dbReference type="Proteomes" id="UP000294134"/>
    </source>
</evidence>
<protein>
    <submittedName>
        <fullName evidence="2">Uncharacterized protein</fullName>
    </submittedName>
</protein>
<dbReference type="EMBL" id="MK552327">
    <property type="protein sequence ID" value="QBJ02647.1"/>
    <property type="molecule type" value="Genomic_DNA"/>
</dbReference>
<sequence>MDEIKVAAMVLIGGVHFVEVSRQFDKPQEHRDVPQMLTSGAIVTLCAVGIATIVKRQVTDR</sequence>
<keyword evidence="1" id="KW-0472">Membrane</keyword>
<evidence type="ECO:0000313" key="2">
    <source>
        <dbReference type="EMBL" id="QBJ02647.1"/>
    </source>
</evidence>
<organism evidence="2 3">
    <name type="scientific">Pseudomonas phage Psa21</name>
    <dbReference type="NCBI Taxonomy" id="2530023"/>
    <lineage>
        <taxon>Viruses</taxon>
        <taxon>Duplodnaviria</taxon>
        <taxon>Heunggongvirae</taxon>
        <taxon>Uroviricota</taxon>
        <taxon>Caudoviricetes</taxon>
        <taxon>Chimalliviridae</taxon>
        <taxon>Tepukevirus</taxon>
        <taxon>Tepukevirus Psa21</taxon>
    </lineage>
</organism>
<accession>A0A481W5W1</accession>
<reference evidence="2 3" key="1">
    <citation type="submission" date="2019-02" db="EMBL/GenBank/DDBJ databases">
        <authorList>
            <person name="Frampton R.A."/>
            <person name="Wojtus J.K."/>
            <person name="Fineran P.C."/>
            <person name="Hendrickson H.L."/>
        </authorList>
    </citation>
    <scope>NUCLEOTIDE SEQUENCE [LARGE SCALE GENOMIC DNA]</scope>
</reference>
<keyword evidence="1" id="KW-0812">Transmembrane</keyword>
<proteinExistence type="predicted"/>